<evidence type="ECO:0000256" key="1">
    <source>
        <dbReference type="ARBA" id="ARBA00010641"/>
    </source>
</evidence>
<name>M4V9Q4_9BACT</name>
<dbReference type="AlphaFoldDB" id="M4V9Q4"/>
<dbReference type="Pfam" id="PF04545">
    <property type="entry name" value="Sigma70_r4"/>
    <property type="match status" value="1"/>
</dbReference>
<protein>
    <submittedName>
        <fullName evidence="8">Uncharacterized protein</fullName>
    </submittedName>
</protein>
<keyword evidence="2" id="KW-0805">Transcription regulation</keyword>
<dbReference type="EMBL" id="CP003537">
    <property type="protein sequence ID" value="AGH95943.1"/>
    <property type="molecule type" value="Genomic_DNA"/>
</dbReference>
<evidence type="ECO:0000313" key="9">
    <source>
        <dbReference type="Proteomes" id="UP000012040"/>
    </source>
</evidence>
<evidence type="ECO:0000259" key="6">
    <source>
        <dbReference type="Pfam" id="PF04542"/>
    </source>
</evidence>
<evidence type="ECO:0000256" key="2">
    <source>
        <dbReference type="ARBA" id="ARBA00023015"/>
    </source>
</evidence>
<evidence type="ECO:0000256" key="4">
    <source>
        <dbReference type="ARBA" id="ARBA00023125"/>
    </source>
</evidence>
<dbReference type="SUPFAM" id="SSF88946">
    <property type="entry name" value="Sigma2 domain of RNA polymerase sigma factors"/>
    <property type="match status" value="1"/>
</dbReference>
<feature type="domain" description="RNA polymerase sigma-70 region 4" evidence="7">
    <location>
        <begin position="127"/>
        <end position="176"/>
    </location>
</feature>
<organism evidence="8 9">
    <name type="scientific">Pseudobdellovibrio exovorus JSS</name>
    <dbReference type="NCBI Taxonomy" id="1184267"/>
    <lineage>
        <taxon>Bacteria</taxon>
        <taxon>Pseudomonadati</taxon>
        <taxon>Bdellovibrionota</taxon>
        <taxon>Bdellovibrionia</taxon>
        <taxon>Bdellovibrionales</taxon>
        <taxon>Pseudobdellovibrionaceae</taxon>
        <taxon>Pseudobdellovibrio</taxon>
    </lineage>
</organism>
<keyword evidence="3" id="KW-0731">Sigma factor</keyword>
<dbReference type="InterPro" id="IPR014284">
    <property type="entry name" value="RNA_pol_sigma-70_dom"/>
</dbReference>
<dbReference type="STRING" id="1184267.A11Q_1727"/>
<evidence type="ECO:0000259" key="7">
    <source>
        <dbReference type="Pfam" id="PF04545"/>
    </source>
</evidence>
<evidence type="ECO:0000256" key="3">
    <source>
        <dbReference type="ARBA" id="ARBA00023082"/>
    </source>
</evidence>
<dbReference type="SUPFAM" id="SSF88659">
    <property type="entry name" value="Sigma3 and sigma4 domains of RNA polymerase sigma factors"/>
    <property type="match status" value="1"/>
</dbReference>
<dbReference type="Gene3D" id="1.10.10.10">
    <property type="entry name" value="Winged helix-like DNA-binding domain superfamily/Winged helix DNA-binding domain"/>
    <property type="match status" value="1"/>
</dbReference>
<comment type="similarity">
    <text evidence="1">Belongs to the sigma-70 factor family. ECF subfamily.</text>
</comment>
<dbReference type="Proteomes" id="UP000012040">
    <property type="component" value="Chromosome"/>
</dbReference>
<dbReference type="NCBIfam" id="TIGR02937">
    <property type="entry name" value="sigma70-ECF"/>
    <property type="match status" value="1"/>
</dbReference>
<dbReference type="Pfam" id="PF04542">
    <property type="entry name" value="Sigma70_r2"/>
    <property type="match status" value="1"/>
</dbReference>
<dbReference type="eggNOG" id="COG1595">
    <property type="taxonomic scope" value="Bacteria"/>
</dbReference>
<dbReference type="PANTHER" id="PTHR43133">
    <property type="entry name" value="RNA POLYMERASE ECF-TYPE SIGMA FACTO"/>
    <property type="match status" value="1"/>
</dbReference>
<reference evidence="8 9" key="1">
    <citation type="journal article" date="2013" name="ISME J.">
        <title>By their genes ye shall know them: genomic signatures of predatory bacteria.</title>
        <authorList>
            <person name="Pasternak Z."/>
            <person name="Pietrokovski S."/>
            <person name="Rotem O."/>
            <person name="Gophna U."/>
            <person name="Lurie-Weinberger M.N."/>
            <person name="Jurkevitch E."/>
        </authorList>
    </citation>
    <scope>NUCLEOTIDE SEQUENCE [LARGE SCALE GENOMIC DNA]</scope>
    <source>
        <strain evidence="8 9">JSS</strain>
    </source>
</reference>
<feature type="domain" description="RNA polymerase sigma-70 region 2" evidence="6">
    <location>
        <begin position="32"/>
        <end position="99"/>
    </location>
</feature>
<dbReference type="InterPro" id="IPR007630">
    <property type="entry name" value="RNA_pol_sigma70_r4"/>
</dbReference>
<dbReference type="InterPro" id="IPR007627">
    <property type="entry name" value="RNA_pol_sigma70_r2"/>
</dbReference>
<dbReference type="InterPro" id="IPR039425">
    <property type="entry name" value="RNA_pol_sigma-70-like"/>
</dbReference>
<dbReference type="InterPro" id="IPR036388">
    <property type="entry name" value="WH-like_DNA-bd_sf"/>
</dbReference>
<dbReference type="PATRIC" id="fig|1184267.3.peg.1748"/>
<dbReference type="PANTHER" id="PTHR43133:SF8">
    <property type="entry name" value="RNA POLYMERASE SIGMA FACTOR HI_1459-RELATED"/>
    <property type="match status" value="1"/>
</dbReference>
<dbReference type="KEGG" id="bex:A11Q_1727"/>
<keyword evidence="5" id="KW-0804">Transcription</keyword>
<accession>M4V9Q4</accession>
<evidence type="ECO:0000256" key="5">
    <source>
        <dbReference type="ARBA" id="ARBA00023163"/>
    </source>
</evidence>
<dbReference type="GO" id="GO:0016987">
    <property type="term" value="F:sigma factor activity"/>
    <property type="evidence" value="ECO:0007669"/>
    <property type="project" value="UniProtKB-KW"/>
</dbReference>
<evidence type="ECO:0000313" key="8">
    <source>
        <dbReference type="EMBL" id="AGH95943.1"/>
    </source>
</evidence>
<gene>
    <name evidence="8" type="ORF">A11Q_1727</name>
</gene>
<dbReference type="InterPro" id="IPR013325">
    <property type="entry name" value="RNA_pol_sigma_r2"/>
</dbReference>
<proteinExistence type="inferred from homology"/>
<keyword evidence="4" id="KW-0238">DNA-binding</keyword>
<dbReference type="GO" id="GO:0003677">
    <property type="term" value="F:DNA binding"/>
    <property type="evidence" value="ECO:0007669"/>
    <property type="project" value="UniProtKB-KW"/>
</dbReference>
<keyword evidence="9" id="KW-1185">Reference proteome</keyword>
<sequence>MHPKGPVTINEMTDEQLMKLYQNGDEAAFQQLYSRHSSKIYGFIKKRIPNEAKVSEIYQEVFIKIHKSKHRYNDSFAVLPWIFTVTKSVLIDEVRKDKKIEGQHVMFEDVIASGPEVTASPIDTDSLLGQLPSQQQKALELRYVDDKTFNEIAATLNMSENNARQIISRGIRRLRQLVNPSEKVGGNHDRS</sequence>
<dbReference type="InterPro" id="IPR013324">
    <property type="entry name" value="RNA_pol_sigma_r3/r4-like"/>
</dbReference>
<dbReference type="GO" id="GO:0006352">
    <property type="term" value="P:DNA-templated transcription initiation"/>
    <property type="evidence" value="ECO:0007669"/>
    <property type="project" value="InterPro"/>
</dbReference>
<dbReference type="Gene3D" id="1.10.1740.10">
    <property type="match status" value="1"/>
</dbReference>
<dbReference type="CDD" id="cd06171">
    <property type="entry name" value="Sigma70_r4"/>
    <property type="match status" value="1"/>
</dbReference>
<dbReference type="HOGENOM" id="CLU_047691_3_4_7"/>